<evidence type="ECO:0000259" key="5">
    <source>
        <dbReference type="PROSITE" id="PS51175"/>
    </source>
</evidence>
<dbReference type="PROSITE" id="PS51175">
    <property type="entry name" value="CBM6"/>
    <property type="match status" value="1"/>
</dbReference>
<evidence type="ECO:0000256" key="4">
    <source>
        <dbReference type="SAM" id="SignalP"/>
    </source>
</evidence>
<proteinExistence type="predicted"/>
<dbReference type="EMBL" id="JAAGOB010000008">
    <property type="protein sequence ID" value="NED96793.1"/>
    <property type="molecule type" value="Genomic_DNA"/>
</dbReference>
<dbReference type="Gene3D" id="3.20.20.80">
    <property type="entry name" value="Glycosidases"/>
    <property type="match status" value="1"/>
</dbReference>
<dbReference type="Gene3D" id="2.60.120.200">
    <property type="match status" value="1"/>
</dbReference>
<comment type="caution">
    <text evidence="6">The sequence shown here is derived from an EMBL/GenBank/DDBJ whole genome shotgun (WGS) entry which is preliminary data.</text>
</comment>
<evidence type="ECO:0000256" key="3">
    <source>
        <dbReference type="SAM" id="MobiDB-lite"/>
    </source>
</evidence>
<dbReference type="InterPro" id="IPR013320">
    <property type="entry name" value="ConA-like_dom_sf"/>
</dbReference>
<reference evidence="6 7" key="1">
    <citation type="submission" date="2020-02" db="EMBL/GenBank/DDBJ databases">
        <authorList>
            <person name="Li X.-J."/>
            <person name="Feng X.-M."/>
        </authorList>
    </citation>
    <scope>NUCLEOTIDE SEQUENCE [LARGE SCALE GENOMIC DNA]</scope>
    <source>
        <strain evidence="6 7">CGMCC 4.7225</strain>
    </source>
</reference>
<evidence type="ECO:0000256" key="1">
    <source>
        <dbReference type="ARBA" id="ARBA00022729"/>
    </source>
</evidence>
<dbReference type="InterPro" id="IPR008979">
    <property type="entry name" value="Galactose-bd-like_sf"/>
</dbReference>
<dbReference type="Proteomes" id="UP000469185">
    <property type="component" value="Unassembled WGS sequence"/>
</dbReference>
<keyword evidence="7" id="KW-1185">Reference proteome</keyword>
<protein>
    <submittedName>
        <fullName evidence="6">Cellulosome enzyme</fullName>
    </submittedName>
</protein>
<sequence length="1222" mass="129962">MLPNKPGRLRVGTVSAVVAAALSASLVSAGSAQPAPEAAEPPQPAVHYEFDDDDATSSTITDTSGHGRHGALVNGSTASFVDGADAGRALKLPGGAQSSGGAYVDLPRDVLSGASDLTVSTRIRWDGGNAPWQWIYALGTNTTRYLFSTPSNNDGRLRTAVTVSGGGGEAQVTGSAALPADAWKTLTVTLDSNAGLVTTYLDGAAVGTATTSISAGELLTGSASRAGYIGRSFYPDPLFAGAIDDFRVYHSALSAEQVAGIVGEVPEPVALEQDSFDVRTEVGVAPPLPEAAPATYSDGYDRPLAISWPDVDPGDYAQPGAFSVAGSAGEWPVTAEVTVVRPGQISIDLATNTGDFHGGASGSLYGLYGPGLPTDNVIEGMNVRTVATKAQDGAQHPGSDALEVVRSLADTTGGDIYVRTTDYYRGFPYQWPGDTPEAKLSGYMELMERQLDQIAQLDPEYLDHIVIEPFNEPEGNMFGTGQWSYNRISWLNDPTDYFRAWDDAYALIKEKLPDVRISGPNTSILYSQVKGFMEHAVESGTVPDIITWHELSHPEQIRGSVRTYRQWEREVFAGTVHEGTELPININEYAFNYHTSVPGQMIQWISAIEESKVDAMIAFWNMNGNLSDTAVQANRGNGQWWLFNAYGRMTGHTVEVVSPFPGQNYTLQGVATLDEEKARATTIFGGSDGPAWVEFQNVPDDVFGDAVRAWIREIPWTGQIGDSAPPALIAEQVVEVKDGAVVFNLGGDGLPELKESSAYEIVFTPAGDAEPTATPPKLWEGSFEAEDAAYTGSGYSRNGPEGSPSDVSKFYTSGRYNVGGLRTGSDGVLDFTVDVPQSGTYDLRVFANSLNTYSLVQEQGPTNVFLRVNGEAEQEIFLPLGYKWVVWDYTETTVELTEGENVISLAAQSLDGSGVTKGDALVDRITLSLPNPDASTAVYEAELAQLDGAQPVYDHAEIRRRGASGSGVVELGKGDSATFWVYSARDAESTVRASTLGGGQAQLTVNGVDVARAGPASSAVAVSLSGGINKITVTGHSRSTLLDRIEVAESTGNLPEAVYPAEDARISGTAAVQALPRASGGSAVGGIGGEPGNANTLTFEVQAEKKGLHAVRIRYSNLEQSPATHYNPNPMARRADISINGAAPVEVLFPSTFHENNFWVLTVPMELKKGSNTIEFSSEEKPNIDGESYASDTWPGILLRSQFAPVIDELTVTPYSSARLGR</sequence>
<dbReference type="SUPFAM" id="SSF49785">
    <property type="entry name" value="Galactose-binding domain-like"/>
    <property type="match status" value="2"/>
</dbReference>
<feature type="region of interest" description="Disordered" evidence="3">
    <location>
        <begin position="32"/>
        <end position="69"/>
    </location>
</feature>
<feature type="domain" description="CBM6" evidence="5">
    <location>
        <begin position="781"/>
        <end position="928"/>
    </location>
</feature>
<name>A0A6N9YP69_9ACTN</name>
<dbReference type="SUPFAM" id="SSF49899">
    <property type="entry name" value="Concanavalin A-like lectins/glucanases"/>
    <property type="match status" value="1"/>
</dbReference>
<dbReference type="InterPro" id="IPR006558">
    <property type="entry name" value="LamG-like"/>
</dbReference>
<gene>
    <name evidence="6" type="ORF">G1H11_15900</name>
</gene>
<feature type="chain" id="PRO_5039284569" evidence="4">
    <location>
        <begin position="30"/>
        <end position="1222"/>
    </location>
</feature>
<keyword evidence="1 4" id="KW-0732">Signal</keyword>
<dbReference type="AlphaFoldDB" id="A0A6N9YP69"/>
<evidence type="ECO:0000256" key="2">
    <source>
        <dbReference type="ARBA" id="ARBA00023157"/>
    </source>
</evidence>
<dbReference type="InterPro" id="IPR017853">
    <property type="entry name" value="GH"/>
</dbReference>
<evidence type="ECO:0000313" key="7">
    <source>
        <dbReference type="Proteomes" id="UP000469185"/>
    </source>
</evidence>
<dbReference type="CDD" id="cd04081">
    <property type="entry name" value="CBM35_galactosidase-like"/>
    <property type="match status" value="1"/>
</dbReference>
<dbReference type="SUPFAM" id="SSF51445">
    <property type="entry name" value="(Trans)glycosidases"/>
    <property type="match status" value="1"/>
</dbReference>
<dbReference type="GO" id="GO:0030246">
    <property type="term" value="F:carbohydrate binding"/>
    <property type="evidence" value="ECO:0007669"/>
    <property type="project" value="InterPro"/>
</dbReference>
<dbReference type="InterPro" id="IPR011081">
    <property type="entry name" value="Big_4"/>
</dbReference>
<accession>A0A6N9YP69</accession>
<dbReference type="SMART" id="SM00560">
    <property type="entry name" value="LamGL"/>
    <property type="match status" value="1"/>
</dbReference>
<dbReference type="InterPro" id="IPR005084">
    <property type="entry name" value="CBM6"/>
</dbReference>
<dbReference type="Gene3D" id="2.60.120.260">
    <property type="entry name" value="Galactose-binding domain-like"/>
    <property type="match status" value="3"/>
</dbReference>
<keyword evidence="2" id="KW-1015">Disulfide bond</keyword>
<evidence type="ECO:0000313" key="6">
    <source>
        <dbReference type="EMBL" id="NED96793.1"/>
    </source>
</evidence>
<dbReference type="Pfam" id="PF07532">
    <property type="entry name" value="Big_4"/>
    <property type="match status" value="1"/>
</dbReference>
<organism evidence="6 7">
    <name type="scientific">Phytoactinopolyspora alkaliphila</name>
    <dbReference type="NCBI Taxonomy" id="1783498"/>
    <lineage>
        <taxon>Bacteria</taxon>
        <taxon>Bacillati</taxon>
        <taxon>Actinomycetota</taxon>
        <taxon>Actinomycetes</taxon>
        <taxon>Jiangellales</taxon>
        <taxon>Jiangellaceae</taxon>
        <taxon>Phytoactinopolyspora</taxon>
    </lineage>
</organism>
<dbReference type="Pfam" id="PF13385">
    <property type="entry name" value="Laminin_G_3"/>
    <property type="match status" value="1"/>
</dbReference>
<feature type="signal peptide" evidence="4">
    <location>
        <begin position="1"/>
        <end position="29"/>
    </location>
</feature>